<keyword evidence="3 5" id="KW-0067">ATP-binding</keyword>
<accession>A0A4V1Z155</accession>
<gene>
    <name evidence="5" type="ORF">ETU37_19805</name>
</gene>
<dbReference type="InterPro" id="IPR017911">
    <property type="entry name" value="MacB-like_ATP-bd"/>
</dbReference>
<dbReference type="OrthoDB" id="3176024at2"/>
<dbReference type="SUPFAM" id="SSF52540">
    <property type="entry name" value="P-loop containing nucleoside triphosphate hydrolases"/>
    <property type="match status" value="1"/>
</dbReference>
<evidence type="ECO:0000256" key="1">
    <source>
        <dbReference type="ARBA" id="ARBA00022448"/>
    </source>
</evidence>
<dbReference type="InterPro" id="IPR017871">
    <property type="entry name" value="ABC_transporter-like_CS"/>
</dbReference>
<proteinExistence type="predicted"/>
<dbReference type="GO" id="GO:0005886">
    <property type="term" value="C:plasma membrane"/>
    <property type="evidence" value="ECO:0007669"/>
    <property type="project" value="TreeGrafter"/>
</dbReference>
<evidence type="ECO:0000313" key="6">
    <source>
        <dbReference type="Proteomes" id="UP000291189"/>
    </source>
</evidence>
<dbReference type="Proteomes" id="UP000291189">
    <property type="component" value="Unassembled WGS sequence"/>
</dbReference>
<protein>
    <submittedName>
        <fullName evidence="5">ABC transporter ATP-binding protein</fullName>
    </submittedName>
</protein>
<dbReference type="GO" id="GO:0022857">
    <property type="term" value="F:transmembrane transporter activity"/>
    <property type="evidence" value="ECO:0007669"/>
    <property type="project" value="TreeGrafter"/>
</dbReference>
<dbReference type="InterPro" id="IPR027417">
    <property type="entry name" value="P-loop_NTPase"/>
</dbReference>
<keyword evidence="6" id="KW-1185">Reference proteome</keyword>
<evidence type="ECO:0000256" key="3">
    <source>
        <dbReference type="ARBA" id="ARBA00022840"/>
    </source>
</evidence>
<dbReference type="EMBL" id="SDPU01000035">
    <property type="protein sequence ID" value="RYU09726.1"/>
    <property type="molecule type" value="Genomic_DNA"/>
</dbReference>
<organism evidence="5 6">
    <name type="scientific">Nocardioides iriomotensis</name>
    <dbReference type="NCBI Taxonomy" id="715784"/>
    <lineage>
        <taxon>Bacteria</taxon>
        <taxon>Bacillati</taxon>
        <taxon>Actinomycetota</taxon>
        <taxon>Actinomycetes</taxon>
        <taxon>Propionibacteriales</taxon>
        <taxon>Nocardioidaceae</taxon>
        <taxon>Nocardioides</taxon>
    </lineage>
</organism>
<dbReference type="InterPro" id="IPR015854">
    <property type="entry name" value="ABC_transpr_LolD-like"/>
</dbReference>
<dbReference type="Pfam" id="PF00005">
    <property type="entry name" value="ABC_tran"/>
    <property type="match status" value="1"/>
</dbReference>
<dbReference type="InterPro" id="IPR003593">
    <property type="entry name" value="AAA+_ATPase"/>
</dbReference>
<evidence type="ECO:0000313" key="5">
    <source>
        <dbReference type="EMBL" id="RYU09726.1"/>
    </source>
</evidence>
<dbReference type="InterPro" id="IPR003439">
    <property type="entry name" value="ABC_transporter-like_ATP-bd"/>
</dbReference>
<evidence type="ECO:0000259" key="4">
    <source>
        <dbReference type="PROSITE" id="PS50893"/>
    </source>
</evidence>
<dbReference type="CDD" id="cd03255">
    <property type="entry name" value="ABC_MJ0796_LolCDE_FtsE"/>
    <property type="match status" value="1"/>
</dbReference>
<sequence length="292" mass="30817">MPAVPQRTGVAVRCVNVVQIYTTAGGHDVVALRGVNLDIRPGEQVALLGPSGSGKSTLLSLFGGVLRPSAGKVIVDGQDISRISEAELGRLRSGTVASLLQGAARNLLPYAGAVENIEFARRAVPTAVRRRLLPATELLERLGLRDLADRPLVGMSGGEKQRIAFAAAISSGAGLLLADEPTSQLAHDDRDAMLELIHLVNREFGTTVVLVTHDPEVAQQMPRSITIRNGRIGSEGRHGFDFGVVDEDGTVHIPDDLAGRFPAGMLVRFEPTDDGVLLVPVDEPGSDDGGHA</sequence>
<dbReference type="PANTHER" id="PTHR24220">
    <property type="entry name" value="IMPORT ATP-BINDING PROTEIN"/>
    <property type="match status" value="1"/>
</dbReference>
<evidence type="ECO:0000256" key="2">
    <source>
        <dbReference type="ARBA" id="ARBA00022741"/>
    </source>
</evidence>
<dbReference type="PROSITE" id="PS00211">
    <property type="entry name" value="ABC_TRANSPORTER_1"/>
    <property type="match status" value="1"/>
</dbReference>
<dbReference type="GO" id="GO:0005524">
    <property type="term" value="F:ATP binding"/>
    <property type="evidence" value="ECO:0007669"/>
    <property type="project" value="UniProtKB-KW"/>
</dbReference>
<keyword evidence="1" id="KW-0813">Transport</keyword>
<dbReference type="SMART" id="SM00382">
    <property type="entry name" value="AAA"/>
    <property type="match status" value="1"/>
</dbReference>
<keyword evidence="2" id="KW-0547">Nucleotide-binding</keyword>
<name>A0A4V1Z155_9ACTN</name>
<reference evidence="5 6" key="1">
    <citation type="submission" date="2019-01" db="EMBL/GenBank/DDBJ databases">
        <title>Nocardioides guangzhouensis sp. nov., an actinobacterium isolated from soil.</title>
        <authorList>
            <person name="Fu Y."/>
            <person name="Cai Y."/>
            <person name="Lin Z."/>
            <person name="Chen P."/>
        </authorList>
    </citation>
    <scope>NUCLEOTIDE SEQUENCE [LARGE SCALE GENOMIC DNA]</scope>
    <source>
        <strain evidence="5 6">NBRC 105384</strain>
    </source>
</reference>
<dbReference type="PROSITE" id="PS50893">
    <property type="entry name" value="ABC_TRANSPORTER_2"/>
    <property type="match status" value="1"/>
</dbReference>
<comment type="caution">
    <text evidence="5">The sequence shown here is derived from an EMBL/GenBank/DDBJ whole genome shotgun (WGS) entry which is preliminary data.</text>
</comment>
<dbReference type="GO" id="GO:0016887">
    <property type="term" value="F:ATP hydrolysis activity"/>
    <property type="evidence" value="ECO:0007669"/>
    <property type="project" value="InterPro"/>
</dbReference>
<dbReference type="Gene3D" id="3.40.50.300">
    <property type="entry name" value="P-loop containing nucleotide triphosphate hydrolases"/>
    <property type="match status" value="1"/>
</dbReference>
<feature type="domain" description="ABC transporter" evidence="4">
    <location>
        <begin position="12"/>
        <end position="254"/>
    </location>
</feature>
<dbReference type="AlphaFoldDB" id="A0A4V1Z155"/>